<reference evidence="1" key="1">
    <citation type="submission" date="2022-07" db="EMBL/GenBank/DDBJ databases">
        <title>Genome analysis of Parmales, a sister group of diatoms, reveals the evolutionary specialization of diatoms from phago-mixotrophs to photoautotrophs.</title>
        <authorList>
            <person name="Ban H."/>
            <person name="Sato S."/>
            <person name="Yoshikawa S."/>
            <person name="Kazumasa Y."/>
            <person name="Nakamura Y."/>
            <person name="Ichinomiya M."/>
            <person name="Saitoh K."/>
            <person name="Sato N."/>
            <person name="Blanc-Mathieu R."/>
            <person name="Endo H."/>
            <person name="Kuwata A."/>
            <person name="Ogata H."/>
        </authorList>
    </citation>
    <scope>NUCLEOTIDE SEQUENCE</scope>
</reference>
<organism evidence="1 2">
    <name type="scientific">Triparma retinervis</name>
    <dbReference type="NCBI Taxonomy" id="2557542"/>
    <lineage>
        <taxon>Eukaryota</taxon>
        <taxon>Sar</taxon>
        <taxon>Stramenopiles</taxon>
        <taxon>Ochrophyta</taxon>
        <taxon>Bolidophyceae</taxon>
        <taxon>Parmales</taxon>
        <taxon>Triparmaceae</taxon>
        <taxon>Triparma</taxon>
    </lineage>
</organism>
<dbReference type="EMBL" id="BRXZ01002940">
    <property type="protein sequence ID" value="GMH73335.1"/>
    <property type="molecule type" value="Genomic_DNA"/>
</dbReference>
<sequence>MCDEAGVTVEKLPLMKGYWRSSSNSSNIVQCYTESACLHPDDDDSEDTSTTTITADDQCAEGHTGPLCNVCEKKFVKSTTGECLECEPS</sequence>
<evidence type="ECO:0000313" key="2">
    <source>
        <dbReference type="Proteomes" id="UP001165082"/>
    </source>
</evidence>
<dbReference type="OrthoDB" id="293546at2759"/>
<name>A0A9W7ANV7_9STRA</name>
<gene>
    <name evidence="1" type="ORF">TrRE_jg3119</name>
</gene>
<comment type="caution">
    <text evidence="1">The sequence shown here is derived from an EMBL/GenBank/DDBJ whole genome shotgun (WGS) entry which is preliminary data.</text>
</comment>
<accession>A0A9W7ANV7</accession>
<dbReference type="PANTHER" id="PTHR11319:SF35">
    <property type="entry name" value="OUTER MEMBRANE PROTEIN PMPC-RELATED"/>
    <property type="match status" value="1"/>
</dbReference>
<protein>
    <submittedName>
        <fullName evidence="1">Uncharacterized protein</fullName>
    </submittedName>
</protein>
<dbReference type="Proteomes" id="UP001165082">
    <property type="component" value="Unassembled WGS sequence"/>
</dbReference>
<keyword evidence="2" id="KW-1185">Reference proteome</keyword>
<dbReference type="AlphaFoldDB" id="A0A9W7ANV7"/>
<feature type="non-terminal residue" evidence="1">
    <location>
        <position position="1"/>
    </location>
</feature>
<dbReference type="PANTHER" id="PTHR11319">
    <property type="entry name" value="G PROTEIN-COUPLED RECEPTOR-RELATED"/>
    <property type="match status" value="1"/>
</dbReference>
<evidence type="ECO:0000313" key="1">
    <source>
        <dbReference type="EMBL" id="GMH73335.1"/>
    </source>
</evidence>
<proteinExistence type="predicted"/>